<feature type="domain" description="HTH araC/xylS-type" evidence="4">
    <location>
        <begin position="239"/>
        <end position="335"/>
    </location>
</feature>
<dbReference type="Proteomes" id="UP000007347">
    <property type="component" value="Chromosome"/>
</dbReference>
<organism evidence="5 6">
    <name type="scientific">Desulfobacula toluolica (strain DSM 7467 / Tol2)</name>
    <dbReference type="NCBI Taxonomy" id="651182"/>
    <lineage>
        <taxon>Bacteria</taxon>
        <taxon>Pseudomonadati</taxon>
        <taxon>Thermodesulfobacteriota</taxon>
        <taxon>Desulfobacteria</taxon>
        <taxon>Desulfobacterales</taxon>
        <taxon>Desulfobacteraceae</taxon>
        <taxon>Desulfobacula</taxon>
    </lineage>
</organism>
<protein>
    <submittedName>
        <fullName evidence="5">Transcriptional regulator, AraC family</fullName>
    </submittedName>
</protein>
<dbReference type="InterPro" id="IPR009057">
    <property type="entry name" value="Homeodomain-like_sf"/>
</dbReference>
<dbReference type="PROSITE" id="PS01124">
    <property type="entry name" value="HTH_ARAC_FAMILY_2"/>
    <property type="match status" value="1"/>
</dbReference>
<keyword evidence="2" id="KW-0238">DNA-binding</keyword>
<dbReference type="GO" id="GO:0003700">
    <property type="term" value="F:DNA-binding transcription factor activity"/>
    <property type="evidence" value="ECO:0007669"/>
    <property type="project" value="InterPro"/>
</dbReference>
<evidence type="ECO:0000256" key="3">
    <source>
        <dbReference type="ARBA" id="ARBA00023163"/>
    </source>
</evidence>
<dbReference type="PANTHER" id="PTHR47893">
    <property type="entry name" value="REGULATORY PROTEIN PCHR"/>
    <property type="match status" value="1"/>
</dbReference>
<dbReference type="KEGG" id="dto:TOL2_C41840"/>
<dbReference type="STRING" id="651182.TOL2_C41840"/>
<gene>
    <name evidence="5" type="ordered locus">TOL2_C41840</name>
</gene>
<dbReference type="InterPro" id="IPR018060">
    <property type="entry name" value="HTH_AraC"/>
</dbReference>
<evidence type="ECO:0000313" key="5">
    <source>
        <dbReference type="EMBL" id="CCK82340.1"/>
    </source>
</evidence>
<dbReference type="InterPro" id="IPR020449">
    <property type="entry name" value="Tscrpt_reg_AraC-type_HTH"/>
</dbReference>
<dbReference type="AlphaFoldDB" id="K0NNU6"/>
<keyword evidence="6" id="KW-1185">Reference proteome</keyword>
<name>K0NNU6_DESTT</name>
<dbReference type="PRINTS" id="PR00032">
    <property type="entry name" value="HTHARAC"/>
</dbReference>
<dbReference type="InterPro" id="IPR053142">
    <property type="entry name" value="PchR_regulatory_protein"/>
</dbReference>
<evidence type="ECO:0000313" key="6">
    <source>
        <dbReference type="Proteomes" id="UP000007347"/>
    </source>
</evidence>
<sequence>MFCYGQVKKMHTQIKEKIFKKASLDSRQERFNRFGTRWKISPEIGKGKIKTLSFKSGIQIYIYDYNTSEKLVRKSCSNFPVFGFRFCIFGNTRLDMKCLKKTLIVKDSESGFFYFPSMEGSHEDMPGVHIYKVLILVKPSCFLSLMEDEVYKIPMRSKITLNDKQIMCDPFNFTGIITPSMRMILEQIIHCPYDGATRRIFIEAKAMELIACKLDQLKSVKHKPKNHSYLKSCDMDRMQYAGELLSKNIETPPNMLELAKDLGVSRSKLYNNFKQVHGISPMEYFRLKRIEKAGVLVKNKNMNLTQIAYSLGYSNSSHFAKTFREYFGIPPSRYR</sequence>
<evidence type="ECO:0000256" key="2">
    <source>
        <dbReference type="ARBA" id="ARBA00023125"/>
    </source>
</evidence>
<dbReference type="PANTHER" id="PTHR47893:SF1">
    <property type="entry name" value="REGULATORY PROTEIN PCHR"/>
    <property type="match status" value="1"/>
</dbReference>
<reference evidence="5 6" key="1">
    <citation type="journal article" date="2013" name="Environ. Microbiol.">
        <title>Complete genome, catabolic sub-proteomes and key-metabolites of Desulfobacula toluolica Tol2, a marine, aromatic compound-degrading, sulfate-reducing bacterium.</title>
        <authorList>
            <person name="Wohlbrand L."/>
            <person name="Jacob J.H."/>
            <person name="Kube M."/>
            <person name="Mussmann M."/>
            <person name="Jarling R."/>
            <person name="Beck A."/>
            <person name="Amann R."/>
            <person name="Wilkes H."/>
            <person name="Reinhardt R."/>
            <person name="Rabus R."/>
        </authorList>
    </citation>
    <scope>NUCLEOTIDE SEQUENCE [LARGE SCALE GENOMIC DNA]</scope>
    <source>
        <strain evidence="6">DSM 7467 / Tol2</strain>
    </source>
</reference>
<accession>K0NNU6</accession>
<dbReference type="HOGENOM" id="CLU_052345_4_3_7"/>
<dbReference type="GO" id="GO:0043565">
    <property type="term" value="F:sequence-specific DNA binding"/>
    <property type="evidence" value="ECO:0007669"/>
    <property type="project" value="InterPro"/>
</dbReference>
<evidence type="ECO:0000256" key="1">
    <source>
        <dbReference type="ARBA" id="ARBA00023015"/>
    </source>
</evidence>
<keyword evidence="3" id="KW-0804">Transcription</keyword>
<dbReference type="EMBL" id="FO203503">
    <property type="protein sequence ID" value="CCK82340.1"/>
    <property type="molecule type" value="Genomic_DNA"/>
</dbReference>
<dbReference type="SUPFAM" id="SSF46689">
    <property type="entry name" value="Homeodomain-like"/>
    <property type="match status" value="2"/>
</dbReference>
<keyword evidence="1" id="KW-0805">Transcription regulation</keyword>
<dbReference type="SMART" id="SM00342">
    <property type="entry name" value="HTH_ARAC"/>
    <property type="match status" value="1"/>
</dbReference>
<dbReference type="Pfam" id="PF12833">
    <property type="entry name" value="HTH_18"/>
    <property type="match status" value="1"/>
</dbReference>
<evidence type="ECO:0000259" key="4">
    <source>
        <dbReference type="PROSITE" id="PS01124"/>
    </source>
</evidence>
<dbReference type="Gene3D" id="1.10.10.60">
    <property type="entry name" value="Homeodomain-like"/>
    <property type="match status" value="2"/>
</dbReference>
<proteinExistence type="predicted"/>